<proteinExistence type="predicted"/>
<evidence type="ECO:0000256" key="1">
    <source>
        <dbReference type="SAM" id="SignalP"/>
    </source>
</evidence>
<name>A0A6M3ZR51_9BURK</name>
<evidence type="ECO:0000313" key="2">
    <source>
        <dbReference type="EMBL" id="QJQ01036.1"/>
    </source>
</evidence>
<gene>
    <name evidence="2" type="ORF">C798_12560</name>
</gene>
<accession>A0A6M3ZR51</accession>
<dbReference type="PROSITE" id="PS51257">
    <property type="entry name" value="PROKAR_LIPOPROTEIN"/>
    <property type="match status" value="1"/>
</dbReference>
<evidence type="ECO:0000313" key="3">
    <source>
        <dbReference type="Proteomes" id="UP000501648"/>
    </source>
</evidence>
<protein>
    <recommendedName>
        <fullName evidence="4">Lipoprotein</fullName>
    </recommendedName>
</protein>
<feature type="signal peptide" evidence="1">
    <location>
        <begin position="1"/>
        <end position="22"/>
    </location>
</feature>
<dbReference type="RefSeq" id="WP_017453429.1">
    <property type="nucleotide sequence ID" value="NZ_CP008956.1"/>
</dbReference>
<dbReference type="AlphaFoldDB" id="A0A6M3ZR51"/>
<feature type="chain" id="PRO_5027016868" description="Lipoprotein" evidence="1">
    <location>
        <begin position="23"/>
        <end position="128"/>
    </location>
</feature>
<evidence type="ECO:0008006" key="4">
    <source>
        <dbReference type="Google" id="ProtNLM"/>
    </source>
</evidence>
<organism evidence="2 3">
    <name type="scientific">Herbaspirillum rubrisubalbicans Os34</name>
    <dbReference type="NCBI Taxonomy" id="1235827"/>
    <lineage>
        <taxon>Bacteria</taxon>
        <taxon>Pseudomonadati</taxon>
        <taxon>Pseudomonadota</taxon>
        <taxon>Betaproteobacteria</taxon>
        <taxon>Burkholderiales</taxon>
        <taxon>Oxalobacteraceae</taxon>
        <taxon>Herbaspirillum</taxon>
    </lineage>
</organism>
<keyword evidence="1" id="KW-0732">Signal</keyword>
<dbReference type="Proteomes" id="UP000501648">
    <property type="component" value="Chromosome"/>
</dbReference>
<sequence length="128" mass="14007">MNLSCKNTATLLAILTLLALSACSWTSPSDIHTSVGVVQGFIDAQTQVGLLPPCVASHLTQLRDGTRFAVIRYEHWASHFKTTTYAEIPSAMKLQLHQRVEIEPGQCSHDELAVIVQDTNLPDHEGAK</sequence>
<reference evidence="2 3" key="1">
    <citation type="journal article" date="2012" name="J. Bacteriol.">
        <title>Genome sequence of the pathogenic Herbaspirillum seropedicae strain Os34, isolated from rice roots.</title>
        <authorList>
            <person name="Ye W."/>
            <person name="Ye S."/>
            <person name="Liu J."/>
            <person name="Chang S."/>
            <person name="Chen M."/>
            <person name="Zhu B."/>
            <person name="Guo L."/>
            <person name="An Q."/>
        </authorList>
    </citation>
    <scope>NUCLEOTIDE SEQUENCE [LARGE SCALE GENOMIC DNA]</scope>
    <source>
        <strain evidence="2 3">Os34</strain>
    </source>
</reference>
<dbReference type="EMBL" id="CP008956">
    <property type="protein sequence ID" value="QJQ01036.1"/>
    <property type="molecule type" value="Genomic_DNA"/>
</dbReference>